<dbReference type="InterPro" id="IPR054612">
    <property type="entry name" value="Phage_capsid-like_C"/>
</dbReference>
<protein>
    <recommendedName>
        <fullName evidence="3">Phage capsid-like C-terminal domain-containing protein</fullName>
    </recommendedName>
</protein>
<comment type="caution">
    <text evidence="4">The sequence shown here is derived from an EMBL/GenBank/DDBJ whole genome shotgun (WGS) entry which is preliminary data.</text>
</comment>
<reference evidence="4" key="1">
    <citation type="journal article" date="2015" name="Nature">
        <title>Complex archaea that bridge the gap between prokaryotes and eukaryotes.</title>
        <authorList>
            <person name="Spang A."/>
            <person name="Saw J.H."/>
            <person name="Jorgensen S.L."/>
            <person name="Zaremba-Niedzwiedzka K."/>
            <person name="Martijn J."/>
            <person name="Lind A.E."/>
            <person name="van Eijk R."/>
            <person name="Schleper C."/>
            <person name="Guy L."/>
            <person name="Ettema T.J."/>
        </authorList>
    </citation>
    <scope>NUCLEOTIDE SEQUENCE</scope>
</reference>
<dbReference type="Gene3D" id="3.30.2400.10">
    <property type="entry name" value="Major capsid protein gp5"/>
    <property type="match status" value="1"/>
</dbReference>
<feature type="domain" description="Phage capsid-like C-terminal" evidence="3">
    <location>
        <begin position="146"/>
        <end position="438"/>
    </location>
</feature>
<comment type="subcellular location">
    <subcellularLocation>
        <location evidence="1">Virion</location>
    </subcellularLocation>
</comment>
<keyword evidence="2" id="KW-0946">Virion</keyword>
<dbReference type="NCBIfam" id="TIGR01554">
    <property type="entry name" value="major_cap_HK97"/>
    <property type="match status" value="1"/>
</dbReference>
<organism evidence="4">
    <name type="scientific">marine sediment metagenome</name>
    <dbReference type="NCBI Taxonomy" id="412755"/>
    <lineage>
        <taxon>unclassified sequences</taxon>
        <taxon>metagenomes</taxon>
        <taxon>ecological metagenomes</taxon>
    </lineage>
</organism>
<name>A0A0F9SYL4_9ZZZZ</name>
<evidence type="ECO:0000313" key="4">
    <source>
        <dbReference type="EMBL" id="KKN41971.1"/>
    </source>
</evidence>
<evidence type="ECO:0000256" key="1">
    <source>
        <dbReference type="ARBA" id="ARBA00004328"/>
    </source>
</evidence>
<sequence>MALTAEERALLEKIKGKNNLKLAEIAATSEAGIATIDDAVGTAETELSEGDYKDETLESLKAKSAELEGTVEMLMKHLAKPEKAPLLEDRLEDGKKDRLPHKFKSLNHLMIDMALEGRERDNTSPELKEWREVCKANQSAGDPATGGALIPTEYIDQIMERTRTDNPIMANATVIPMATGKASIPFIDGFDESQGKTMGNGQFYWEGESEVFTETNALFGTTELNLRKLAASVRVTWELIKYSAISIEPILGRMFEQSLSTALSRGFIRGTGAKQPKGILQSGGHKIEIPKAANQVADTFIYDNILDMVAQHYSAGGDIGDGTFIVNKTVLPELGKLSVVVGTGGSGIFLVNNQIQGKPVFSLLGLPVRFDGQMPIRGDAGDVTLADWRGGYLVGEPAGGAGMETEQSIHLYFNYGDTSFRAITAMDGAPWWPSEFKPAYGDNQAPFITVADRA</sequence>
<dbReference type="InterPro" id="IPR024455">
    <property type="entry name" value="Phage_capsid"/>
</dbReference>
<evidence type="ECO:0000256" key="2">
    <source>
        <dbReference type="ARBA" id="ARBA00022844"/>
    </source>
</evidence>
<dbReference type="AlphaFoldDB" id="A0A0F9SYL4"/>
<evidence type="ECO:0000259" key="3">
    <source>
        <dbReference type="Pfam" id="PF05065"/>
    </source>
</evidence>
<proteinExistence type="predicted"/>
<dbReference type="EMBL" id="LAZR01001612">
    <property type="protein sequence ID" value="KKN41971.1"/>
    <property type="molecule type" value="Genomic_DNA"/>
</dbReference>
<dbReference type="Pfam" id="PF05065">
    <property type="entry name" value="Phage_capsid"/>
    <property type="match status" value="1"/>
</dbReference>
<gene>
    <name evidence="4" type="ORF">LCGC14_0717750</name>
</gene>
<dbReference type="SUPFAM" id="SSF56563">
    <property type="entry name" value="Major capsid protein gp5"/>
    <property type="match status" value="1"/>
</dbReference>
<accession>A0A0F9SYL4</accession>
<dbReference type="GO" id="GO:0044423">
    <property type="term" value="C:virion component"/>
    <property type="evidence" value="ECO:0007669"/>
    <property type="project" value="UniProtKB-KW"/>
</dbReference>